<dbReference type="PANTHER" id="PTHR30097">
    <property type="entry name" value="CATION EFFLUX SYSTEM PROTEIN CUSB"/>
    <property type="match status" value="1"/>
</dbReference>
<evidence type="ECO:0000259" key="4">
    <source>
        <dbReference type="Pfam" id="PF25973"/>
    </source>
</evidence>
<keyword evidence="2" id="KW-0813">Transport</keyword>
<dbReference type="PROSITE" id="PS51257">
    <property type="entry name" value="PROKAR_LIPOPROTEIN"/>
    <property type="match status" value="1"/>
</dbReference>
<dbReference type="GO" id="GO:0022857">
    <property type="term" value="F:transmembrane transporter activity"/>
    <property type="evidence" value="ECO:0007669"/>
    <property type="project" value="InterPro"/>
</dbReference>
<dbReference type="SUPFAM" id="SSF111369">
    <property type="entry name" value="HlyD-like secretion proteins"/>
    <property type="match status" value="1"/>
</dbReference>
<evidence type="ECO:0000256" key="3">
    <source>
        <dbReference type="SAM" id="SignalP"/>
    </source>
</evidence>
<proteinExistence type="inferred from homology"/>
<dbReference type="GO" id="GO:0015679">
    <property type="term" value="P:plasma membrane copper ion transport"/>
    <property type="evidence" value="ECO:0007669"/>
    <property type="project" value="TreeGrafter"/>
</dbReference>
<gene>
    <name evidence="5" type="ORF">SAMN05661096_02464</name>
</gene>
<name>A0A1X7K9P9_9BACT</name>
<dbReference type="NCBIfam" id="TIGR01730">
    <property type="entry name" value="RND_mfp"/>
    <property type="match status" value="1"/>
</dbReference>
<evidence type="ECO:0000313" key="6">
    <source>
        <dbReference type="Proteomes" id="UP000193804"/>
    </source>
</evidence>
<dbReference type="Gene3D" id="2.40.50.100">
    <property type="match status" value="1"/>
</dbReference>
<keyword evidence="3" id="KW-0732">Signal</keyword>
<feature type="chain" id="PRO_5012146258" evidence="3">
    <location>
        <begin position="20"/>
        <end position="365"/>
    </location>
</feature>
<feature type="signal peptide" evidence="3">
    <location>
        <begin position="1"/>
        <end position="19"/>
    </location>
</feature>
<dbReference type="EMBL" id="FXAW01000005">
    <property type="protein sequence ID" value="SMG37550.1"/>
    <property type="molecule type" value="Genomic_DNA"/>
</dbReference>
<dbReference type="InterPro" id="IPR051909">
    <property type="entry name" value="MFP_Cation_Efflux"/>
</dbReference>
<evidence type="ECO:0000256" key="1">
    <source>
        <dbReference type="ARBA" id="ARBA00009477"/>
    </source>
</evidence>
<feature type="domain" description="CzcB-like barrel-sandwich hybrid" evidence="4">
    <location>
        <begin position="93"/>
        <end position="220"/>
    </location>
</feature>
<evidence type="ECO:0000256" key="2">
    <source>
        <dbReference type="ARBA" id="ARBA00022448"/>
    </source>
</evidence>
<dbReference type="Pfam" id="PF25973">
    <property type="entry name" value="BSH_CzcB"/>
    <property type="match status" value="1"/>
</dbReference>
<keyword evidence="6" id="KW-1185">Reference proteome</keyword>
<sequence length="365" mass="40728">MKFINIVLISSLLAFVACSGQEESLSEAETGNENQVSISEDQIKNTNLKVGKLEKAPLDKQLSVFGQLAVAPEDIAELHLVHHAFVEGSKILPGERVKKGQVLATFSHPDILVLQSNYLAAVNNLKKLEADYERKKSLVENQSISVKSFQEAEAQYFEAKVNTDSKKSMLQKLGVSTSSLQKGNLQNILSLRAPFSGVVTEVNISKGMMIEPNKSLFELVNLDEMHLEFNVFPKDVDQLQEGQRVSFKLPEGTQWHESTLHFINKKVSGNSVLAHADLPKTVNLPLGAQLEVQVHIKRDSFLLMPKKGILKKGNQIFIFEEISNGNYKKLEVKASVENEDFIGINPEDLDQNKSYVMEGAYYLNE</sequence>
<comment type="similarity">
    <text evidence="1">Belongs to the membrane fusion protein (MFP) (TC 8.A.1) family.</text>
</comment>
<dbReference type="Proteomes" id="UP000193804">
    <property type="component" value="Unassembled WGS sequence"/>
</dbReference>
<evidence type="ECO:0000313" key="5">
    <source>
        <dbReference type="EMBL" id="SMG37550.1"/>
    </source>
</evidence>
<dbReference type="OrthoDB" id="9814657at2"/>
<dbReference type="AlphaFoldDB" id="A0A1X7K9P9"/>
<protein>
    <submittedName>
        <fullName evidence="5">Membrane fusion protein, cobalt-zinc-cadmium efflux system</fullName>
    </submittedName>
</protein>
<dbReference type="RefSeq" id="WP_085517601.1">
    <property type="nucleotide sequence ID" value="NZ_FXAW01000005.1"/>
</dbReference>
<dbReference type="InterPro" id="IPR058647">
    <property type="entry name" value="BSH_CzcB-like"/>
</dbReference>
<accession>A0A1X7K9P9</accession>
<dbReference type="GO" id="GO:0016020">
    <property type="term" value="C:membrane"/>
    <property type="evidence" value="ECO:0007669"/>
    <property type="project" value="InterPro"/>
</dbReference>
<dbReference type="Gene3D" id="2.40.30.170">
    <property type="match status" value="1"/>
</dbReference>
<reference evidence="6" key="1">
    <citation type="submission" date="2017-04" db="EMBL/GenBank/DDBJ databases">
        <authorList>
            <person name="Varghese N."/>
            <person name="Submissions S."/>
        </authorList>
    </citation>
    <scope>NUCLEOTIDE SEQUENCE [LARGE SCALE GENOMIC DNA]</scope>
    <source>
        <strain evidence="6">DSM 4125</strain>
    </source>
</reference>
<dbReference type="Gene3D" id="1.10.287.470">
    <property type="entry name" value="Helix hairpin bin"/>
    <property type="match status" value="1"/>
</dbReference>
<dbReference type="GO" id="GO:0030313">
    <property type="term" value="C:cell envelope"/>
    <property type="evidence" value="ECO:0007669"/>
    <property type="project" value="TreeGrafter"/>
</dbReference>
<organism evidence="5 6">
    <name type="scientific">Marivirga sericea</name>
    <dbReference type="NCBI Taxonomy" id="1028"/>
    <lineage>
        <taxon>Bacteria</taxon>
        <taxon>Pseudomonadati</taxon>
        <taxon>Bacteroidota</taxon>
        <taxon>Cytophagia</taxon>
        <taxon>Cytophagales</taxon>
        <taxon>Marivirgaceae</taxon>
        <taxon>Marivirga</taxon>
    </lineage>
</organism>
<dbReference type="PANTHER" id="PTHR30097:SF4">
    <property type="entry name" value="SLR6042 PROTEIN"/>
    <property type="match status" value="1"/>
</dbReference>
<dbReference type="InterPro" id="IPR006143">
    <property type="entry name" value="RND_pump_MFP"/>
</dbReference>
<dbReference type="STRING" id="1028.SAMN05661096_02464"/>
<dbReference type="GO" id="GO:0060003">
    <property type="term" value="P:copper ion export"/>
    <property type="evidence" value="ECO:0007669"/>
    <property type="project" value="TreeGrafter"/>
</dbReference>